<dbReference type="PANTHER" id="PTHR34555:SF1">
    <property type="entry name" value="INTEGRAL MEMBRANE HEMOLYSIN-III-LIKE PROTEIN"/>
    <property type="match status" value="1"/>
</dbReference>
<organism evidence="2 3">
    <name type="scientific">Daucus carota subsp. sativus</name>
    <name type="common">Carrot</name>
    <dbReference type="NCBI Taxonomy" id="79200"/>
    <lineage>
        <taxon>Eukaryota</taxon>
        <taxon>Viridiplantae</taxon>
        <taxon>Streptophyta</taxon>
        <taxon>Embryophyta</taxon>
        <taxon>Tracheophyta</taxon>
        <taxon>Spermatophyta</taxon>
        <taxon>Magnoliopsida</taxon>
        <taxon>eudicotyledons</taxon>
        <taxon>Gunneridae</taxon>
        <taxon>Pentapetalae</taxon>
        <taxon>asterids</taxon>
        <taxon>campanulids</taxon>
        <taxon>Apiales</taxon>
        <taxon>Apiaceae</taxon>
        <taxon>Apioideae</taxon>
        <taxon>Scandiceae</taxon>
        <taxon>Daucinae</taxon>
        <taxon>Daucus</taxon>
        <taxon>Daucus sect. Daucus</taxon>
    </lineage>
</organism>
<protein>
    <submittedName>
        <fullName evidence="2">Uncharacterized protein</fullName>
    </submittedName>
</protein>
<dbReference type="EMBL" id="CP093346">
    <property type="protein sequence ID" value="WOG95732.1"/>
    <property type="molecule type" value="Genomic_DNA"/>
</dbReference>
<dbReference type="Proteomes" id="UP000077755">
    <property type="component" value="Chromosome 4"/>
</dbReference>
<feature type="compositionally biased region" description="Polar residues" evidence="1">
    <location>
        <begin position="110"/>
        <end position="119"/>
    </location>
</feature>
<feature type="compositionally biased region" description="Polar residues" evidence="1">
    <location>
        <begin position="169"/>
        <end position="192"/>
    </location>
</feature>
<feature type="region of interest" description="Disordered" evidence="1">
    <location>
        <begin position="53"/>
        <end position="145"/>
    </location>
</feature>
<dbReference type="AlphaFoldDB" id="A0AAF1AWH6"/>
<dbReference type="PANTHER" id="PTHR34555">
    <property type="entry name" value="INTEGRAL MEMBRANE HEMOLYSIN-III-LIKE PROTEIN"/>
    <property type="match status" value="1"/>
</dbReference>
<evidence type="ECO:0000313" key="2">
    <source>
        <dbReference type="EMBL" id="WOG95732.1"/>
    </source>
</evidence>
<gene>
    <name evidence="2" type="ORF">DCAR_0415059</name>
</gene>
<feature type="compositionally biased region" description="Polar residues" evidence="1">
    <location>
        <begin position="53"/>
        <end position="62"/>
    </location>
</feature>
<accession>A0AAF1AWH6</accession>
<feature type="compositionally biased region" description="Basic and acidic residues" evidence="1">
    <location>
        <begin position="120"/>
        <end position="141"/>
    </location>
</feature>
<keyword evidence="3" id="KW-1185">Reference proteome</keyword>
<name>A0AAF1AWH6_DAUCS</name>
<sequence>MDSEVKDSKLDESKIVFPKNDKELSVPLTTKQTALGDLQNDNERLVLKSVGNSALLTESGSSAEAAKLSGTKRAQPESSRHPSPGGTAANGHFVYVRRKAETEAGKCSNDDSTSISADHSQSKENSHQNENIEEHLQEKESNIVVPEASNIERLSVECVSKAPAGSPPVSKSSNTFPSTVSNHLPVRSSQPSLGHRKRTKVQHWEERYYKLQNLLKQLDNSSHEGYVQMLRSFSSVELSRHAVELEKRAIQLSLTEGREWERVMLLDVLGNNPTSFIATSTQQEQSRVKGQ</sequence>
<feature type="region of interest" description="Disordered" evidence="1">
    <location>
        <begin position="161"/>
        <end position="198"/>
    </location>
</feature>
<evidence type="ECO:0000256" key="1">
    <source>
        <dbReference type="SAM" id="MobiDB-lite"/>
    </source>
</evidence>
<reference evidence="2" key="2">
    <citation type="submission" date="2022-03" db="EMBL/GenBank/DDBJ databases">
        <title>Draft title - Genomic analysis of global carrot germplasm unveils the trajectory of domestication and the origin of high carotenoid orange carrot.</title>
        <authorList>
            <person name="Iorizzo M."/>
            <person name="Ellison S."/>
            <person name="Senalik D."/>
            <person name="Macko-Podgorni A."/>
            <person name="Grzebelus D."/>
            <person name="Bostan H."/>
            <person name="Rolling W."/>
            <person name="Curaba J."/>
            <person name="Simon P."/>
        </authorList>
    </citation>
    <scope>NUCLEOTIDE SEQUENCE</scope>
    <source>
        <tissue evidence="2">Leaf</tissue>
    </source>
</reference>
<reference evidence="2" key="1">
    <citation type="journal article" date="2016" name="Nat. Genet.">
        <title>A high-quality carrot genome assembly provides new insights into carotenoid accumulation and asterid genome evolution.</title>
        <authorList>
            <person name="Iorizzo M."/>
            <person name="Ellison S."/>
            <person name="Senalik D."/>
            <person name="Zeng P."/>
            <person name="Satapoomin P."/>
            <person name="Huang J."/>
            <person name="Bowman M."/>
            <person name="Iovene M."/>
            <person name="Sanseverino W."/>
            <person name="Cavagnaro P."/>
            <person name="Yildiz M."/>
            <person name="Macko-Podgorni A."/>
            <person name="Moranska E."/>
            <person name="Grzebelus E."/>
            <person name="Grzebelus D."/>
            <person name="Ashrafi H."/>
            <person name="Zheng Z."/>
            <person name="Cheng S."/>
            <person name="Spooner D."/>
            <person name="Van Deynze A."/>
            <person name="Simon P."/>
        </authorList>
    </citation>
    <scope>NUCLEOTIDE SEQUENCE</scope>
    <source>
        <tissue evidence="2">Leaf</tissue>
    </source>
</reference>
<evidence type="ECO:0000313" key="3">
    <source>
        <dbReference type="Proteomes" id="UP000077755"/>
    </source>
</evidence>
<proteinExistence type="predicted"/>